<gene>
    <name evidence="2" type="ORF">WMSIL1_LOCUS1623</name>
</gene>
<dbReference type="EMBL" id="CABIJS010000036">
    <property type="protein sequence ID" value="VUZ40634.1"/>
    <property type="molecule type" value="Genomic_DNA"/>
</dbReference>
<protein>
    <recommendedName>
        <fullName evidence="1">Integrase catalytic domain-containing protein</fullName>
    </recommendedName>
</protein>
<reference evidence="2 3" key="1">
    <citation type="submission" date="2019-07" db="EMBL/GenBank/DDBJ databases">
        <authorList>
            <person name="Jastrzebski P J."/>
            <person name="Paukszto L."/>
            <person name="Jastrzebski P J."/>
        </authorList>
    </citation>
    <scope>NUCLEOTIDE SEQUENCE [LARGE SCALE GENOMIC DNA]</scope>
    <source>
        <strain evidence="2 3">WMS-il1</strain>
    </source>
</reference>
<organism evidence="2 3">
    <name type="scientific">Hymenolepis diminuta</name>
    <name type="common">Rat tapeworm</name>
    <dbReference type="NCBI Taxonomy" id="6216"/>
    <lineage>
        <taxon>Eukaryota</taxon>
        <taxon>Metazoa</taxon>
        <taxon>Spiralia</taxon>
        <taxon>Lophotrochozoa</taxon>
        <taxon>Platyhelminthes</taxon>
        <taxon>Cestoda</taxon>
        <taxon>Eucestoda</taxon>
        <taxon>Cyclophyllidea</taxon>
        <taxon>Hymenolepididae</taxon>
        <taxon>Hymenolepis</taxon>
    </lineage>
</organism>
<dbReference type="PANTHER" id="PTHR38681">
    <property type="entry name" value="RETROVIRUS-RELATED POL POLYPROTEIN FROM TRANSPOSON 412-LIKE PROTEIN-RELATED"/>
    <property type="match status" value="1"/>
</dbReference>
<dbReference type="GO" id="GO:0015074">
    <property type="term" value="P:DNA integration"/>
    <property type="evidence" value="ECO:0007669"/>
    <property type="project" value="InterPro"/>
</dbReference>
<evidence type="ECO:0000259" key="1">
    <source>
        <dbReference type="PROSITE" id="PS50994"/>
    </source>
</evidence>
<dbReference type="Gene3D" id="3.30.420.10">
    <property type="entry name" value="Ribonuclease H-like superfamily/Ribonuclease H"/>
    <property type="match status" value="1"/>
</dbReference>
<evidence type="ECO:0000313" key="3">
    <source>
        <dbReference type="Proteomes" id="UP000321570"/>
    </source>
</evidence>
<proteinExistence type="predicted"/>
<dbReference type="SUPFAM" id="SSF53098">
    <property type="entry name" value="Ribonuclease H-like"/>
    <property type="match status" value="1"/>
</dbReference>
<evidence type="ECO:0000313" key="2">
    <source>
        <dbReference type="EMBL" id="VUZ40634.1"/>
    </source>
</evidence>
<dbReference type="InterPro" id="IPR012337">
    <property type="entry name" value="RNaseH-like_sf"/>
</dbReference>
<keyword evidence="3" id="KW-1185">Reference proteome</keyword>
<dbReference type="PROSITE" id="PS50994">
    <property type="entry name" value="INTEGRASE"/>
    <property type="match status" value="1"/>
</dbReference>
<dbReference type="GO" id="GO:0003676">
    <property type="term" value="F:nucleic acid binding"/>
    <property type="evidence" value="ECO:0007669"/>
    <property type="project" value="InterPro"/>
</dbReference>
<feature type="domain" description="Integrase catalytic" evidence="1">
    <location>
        <begin position="1"/>
        <end position="124"/>
    </location>
</feature>
<dbReference type="InterPro" id="IPR001584">
    <property type="entry name" value="Integrase_cat-core"/>
</dbReference>
<sequence length="166" mass="18596">MRDLAVETVARNFTERWIATFGVPTTITAESGTQFESQLFSELTHLLGTNWIRTTAYHPQTNGLIEGFPRQLKAAPAAHSVKEDLNCSASEMAFGVPLKLSGQFLFPSDKSSWPNPINYAERLRFHMLNLQTLPSRPTSNPIFTPTDLNTCSHVFLPHDAVRKPLQ</sequence>
<dbReference type="AlphaFoldDB" id="A0A564Y223"/>
<accession>A0A564Y223</accession>
<name>A0A564Y223_HYMDI</name>
<dbReference type="Proteomes" id="UP000321570">
    <property type="component" value="Unassembled WGS sequence"/>
</dbReference>
<dbReference type="PANTHER" id="PTHR38681:SF1">
    <property type="entry name" value="RETROVIRUS-RELATED POL POLYPROTEIN FROM TRANSPOSON 412-LIKE PROTEIN"/>
    <property type="match status" value="1"/>
</dbReference>
<dbReference type="InterPro" id="IPR036397">
    <property type="entry name" value="RNaseH_sf"/>
</dbReference>